<feature type="compositionally biased region" description="Basic and acidic residues" evidence="1">
    <location>
        <begin position="36"/>
        <end position="58"/>
    </location>
</feature>
<dbReference type="Proteomes" id="UP000664521">
    <property type="component" value="Unassembled WGS sequence"/>
</dbReference>
<sequence length="64" mass="7328">MASMPSSNSKAQNQNQNQKAKAKAKPQGNCVSMGITDKEIEDYKEYRKQQEKKTETSYKKSKQK</sequence>
<evidence type="ECO:0000313" key="3">
    <source>
        <dbReference type="Proteomes" id="UP000664521"/>
    </source>
</evidence>
<feature type="compositionally biased region" description="Low complexity" evidence="1">
    <location>
        <begin position="1"/>
        <end position="19"/>
    </location>
</feature>
<gene>
    <name evidence="2" type="ORF">HETSPECPRED_010189</name>
</gene>
<comment type="caution">
    <text evidence="2">The sequence shown here is derived from an EMBL/GenBank/DDBJ whole genome shotgun (WGS) entry which is preliminary data.</text>
</comment>
<keyword evidence="3" id="KW-1185">Reference proteome</keyword>
<dbReference type="EMBL" id="CAJPDS010000009">
    <property type="protein sequence ID" value="CAF9910815.1"/>
    <property type="molecule type" value="Genomic_DNA"/>
</dbReference>
<accession>A0A8H3ESF2</accession>
<name>A0A8H3ESF2_9LECA</name>
<organism evidence="2 3">
    <name type="scientific">Heterodermia speciosa</name>
    <dbReference type="NCBI Taxonomy" id="116794"/>
    <lineage>
        <taxon>Eukaryota</taxon>
        <taxon>Fungi</taxon>
        <taxon>Dikarya</taxon>
        <taxon>Ascomycota</taxon>
        <taxon>Pezizomycotina</taxon>
        <taxon>Lecanoromycetes</taxon>
        <taxon>OSLEUM clade</taxon>
        <taxon>Lecanoromycetidae</taxon>
        <taxon>Caliciales</taxon>
        <taxon>Physciaceae</taxon>
        <taxon>Heterodermia</taxon>
    </lineage>
</organism>
<feature type="region of interest" description="Disordered" evidence="1">
    <location>
        <begin position="1"/>
        <end position="64"/>
    </location>
</feature>
<proteinExistence type="predicted"/>
<reference evidence="2" key="1">
    <citation type="submission" date="2021-03" db="EMBL/GenBank/DDBJ databases">
        <authorList>
            <person name="Tagirdzhanova G."/>
        </authorList>
    </citation>
    <scope>NUCLEOTIDE SEQUENCE</scope>
</reference>
<protein>
    <submittedName>
        <fullName evidence="2">Uncharacterized protein</fullName>
    </submittedName>
</protein>
<dbReference type="AlphaFoldDB" id="A0A8H3ESF2"/>
<evidence type="ECO:0000313" key="2">
    <source>
        <dbReference type="EMBL" id="CAF9910815.1"/>
    </source>
</evidence>
<evidence type="ECO:0000256" key="1">
    <source>
        <dbReference type="SAM" id="MobiDB-lite"/>
    </source>
</evidence>